<dbReference type="PANTHER" id="PTHR30489">
    <property type="entry name" value="LIPOPROTEIN-RELEASING SYSTEM TRANSMEMBRANE PROTEIN LOLE"/>
    <property type="match status" value="1"/>
</dbReference>
<comment type="subcellular location">
    <subcellularLocation>
        <location evidence="1">Cell membrane</location>
        <topology evidence="1">Multi-pass membrane protein</topology>
    </subcellularLocation>
</comment>
<gene>
    <name evidence="10" type="ORF">JCM31826_03330</name>
</gene>
<feature type="transmembrane region" description="Helical" evidence="7">
    <location>
        <begin position="242"/>
        <end position="261"/>
    </location>
</feature>
<keyword evidence="5 7" id="KW-1133">Transmembrane helix</keyword>
<feature type="domain" description="ABC3 transporter permease C-terminal" evidence="8">
    <location>
        <begin position="246"/>
        <end position="357"/>
    </location>
</feature>
<dbReference type="InterPro" id="IPR003838">
    <property type="entry name" value="ABC3_permease_C"/>
</dbReference>
<dbReference type="GO" id="GO:0044874">
    <property type="term" value="P:lipoprotein localization to outer membrane"/>
    <property type="evidence" value="ECO:0007669"/>
    <property type="project" value="TreeGrafter"/>
</dbReference>
<comment type="caution">
    <text evidence="10">The sequence shown here is derived from an EMBL/GenBank/DDBJ whole genome shotgun (WGS) entry which is preliminary data.</text>
</comment>
<dbReference type="PANTHER" id="PTHR30489:SF0">
    <property type="entry name" value="LIPOPROTEIN-RELEASING SYSTEM TRANSMEMBRANE PROTEIN LOLE"/>
    <property type="match status" value="1"/>
</dbReference>
<proteinExistence type="inferred from homology"/>
<keyword evidence="3" id="KW-1003">Cell membrane</keyword>
<organism evidence="10 11">
    <name type="scientific">Thermaurantimonas aggregans</name>
    <dbReference type="NCBI Taxonomy" id="2173829"/>
    <lineage>
        <taxon>Bacteria</taxon>
        <taxon>Pseudomonadati</taxon>
        <taxon>Bacteroidota</taxon>
        <taxon>Flavobacteriia</taxon>
        <taxon>Flavobacteriales</taxon>
        <taxon>Schleiferiaceae</taxon>
        <taxon>Thermaurantimonas</taxon>
    </lineage>
</organism>
<name>A0A401XIN0_9FLAO</name>
<keyword evidence="6 7" id="KW-0472">Membrane</keyword>
<dbReference type="InterPro" id="IPR025857">
    <property type="entry name" value="MacB_PCD"/>
</dbReference>
<dbReference type="InterPro" id="IPR051447">
    <property type="entry name" value="Lipoprotein-release_system"/>
</dbReference>
<evidence type="ECO:0000259" key="9">
    <source>
        <dbReference type="Pfam" id="PF12704"/>
    </source>
</evidence>
<evidence type="ECO:0000259" key="8">
    <source>
        <dbReference type="Pfam" id="PF02687"/>
    </source>
</evidence>
<evidence type="ECO:0000256" key="2">
    <source>
        <dbReference type="ARBA" id="ARBA00005236"/>
    </source>
</evidence>
<evidence type="ECO:0000256" key="7">
    <source>
        <dbReference type="SAM" id="Phobius"/>
    </source>
</evidence>
<dbReference type="Pfam" id="PF02687">
    <property type="entry name" value="FtsX"/>
    <property type="match status" value="1"/>
</dbReference>
<dbReference type="AlphaFoldDB" id="A0A401XIN0"/>
<dbReference type="EMBL" id="BHZE01000002">
    <property type="protein sequence ID" value="GCD76851.1"/>
    <property type="molecule type" value="Genomic_DNA"/>
</dbReference>
<comment type="similarity">
    <text evidence="2">Belongs to the ABC-4 integral membrane protein family. LolC/E subfamily.</text>
</comment>
<evidence type="ECO:0000256" key="3">
    <source>
        <dbReference type="ARBA" id="ARBA00022475"/>
    </source>
</evidence>
<evidence type="ECO:0000256" key="6">
    <source>
        <dbReference type="ARBA" id="ARBA00023136"/>
    </source>
</evidence>
<dbReference type="Proteomes" id="UP000286715">
    <property type="component" value="Unassembled WGS sequence"/>
</dbReference>
<evidence type="ECO:0000313" key="10">
    <source>
        <dbReference type="EMBL" id="GCD76851.1"/>
    </source>
</evidence>
<reference evidence="10 11" key="1">
    <citation type="submission" date="2018-11" db="EMBL/GenBank/DDBJ databases">
        <title>Schleiferia aggregans sp. nov., a moderately thermophilic heterotrophic bacterium isolated from microbial mats at a terrestrial hot spring.</title>
        <authorList>
            <person name="Iino T."/>
            <person name="Ohkuma M."/>
            <person name="Haruta S."/>
        </authorList>
    </citation>
    <scope>NUCLEOTIDE SEQUENCE [LARGE SCALE GENOMIC DNA]</scope>
    <source>
        <strain evidence="10 11">LA</strain>
    </source>
</reference>
<feature type="transmembrane region" description="Helical" evidence="7">
    <location>
        <begin position="293"/>
        <end position="316"/>
    </location>
</feature>
<keyword evidence="11" id="KW-1185">Reference proteome</keyword>
<keyword evidence="4 7" id="KW-0812">Transmembrane</keyword>
<evidence type="ECO:0000313" key="11">
    <source>
        <dbReference type="Proteomes" id="UP000286715"/>
    </source>
</evidence>
<feature type="domain" description="MacB-like periplasmic core" evidence="9">
    <location>
        <begin position="1"/>
        <end position="126"/>
    </location>
</feature>
<evidence type="ECO:0000256" key="5">
    <source>
        <dbReference type="ARBA" id="ARBA00022989"/>
    </source>
</evidence>
<evidence type="ECO:0000256" key="4">
    <source>
        <dbReference type="ARBA" id="ARBA00022692"/>
    </source>
</evidence>
<sequence>MLGIVACTVALVVVLSAFNGLENFSRELYNTFDPDLKILPTKGKFASASDSLYTLLKQLPSVEHLSFVLEEKAYLRKGDREFVAVLKGVDSNFHNVAQLGKSVLYGTLNYNPGQAILGIGVAYHLGVSAGLENELFQVYVPRADARSLIRPDQAFSQAMLMTSGIFSIQPEVDEKYCIINIEQLKEWMNLNDGFSAIEVKVKNGYSVKGAQLELQKTLKGFRILNRDEQQEAFFKIMQAEKLVVYLIFSFIALLASFGLMGSMRMLIYEKRTNIFLFQALGFTLSDISSIFRYTGLLIVSTGVAAGLLLGIGIVWLQDVFGLVKLGEGYLVEAYPVELRPLQLLLIATTVLAIGYGTNFAAVLGLPKIVKVSGRLL</sequence>
<evidence type="ECO:0000256" key="1">
    <source>
        <dbReference type="ARBA" id="ARBA00004651"/>
    </source>
</evidence>
<feature type="transmembrane region" description="Helical" evidence="7">
    <location>
        <begin position="343"/>
        <end position="365"/>
    </location>
</feature>
<protein>
    <submittedName>
        <fullName evidence="10">Membrane protein</fullName>
    </submittedName>
</protein>
<accession>A0A401XIN0</accession>
<dbReference type="GO" id="GO:0098797">
    <property type="term" value="C:plasma membrane protein complex"/>
    <property type="evidence" value="ECO:0007669"/>
    <property type="project" value="TreeGrafter"/>
</dbReference>
<dbReference type="Pfam" id="PF12704">
    <property type="entry name" value="MacB_PCD"/>
    <property type="match status" value="1"/>
</dbReference>